<accession>A0A4C1YEA6</accession>
<dbReference type="AlphaFoldDB" id="A0A4C1YEA6"/>
<gene>
    <name evidence="1" type="ORF">EVAR_103944_1</name>
</gene>
<protein>
    <submittedName>
        <fullName evidence="1">Uncharacterized protein</fullName>
    </submittedName>
</protein>
<evidence type="ECO:0000313" key="2">
    <source>
        <dbReference type="Proteomes" id="UP000299102"/>
    </source>
</evidence>
<comment type="caution">
    <text evidence="1">The sequence shown here is derived from an EMBL/GenBank/DDBJ whole genome shotgun (WGS) entry which is preliminary data.</text>
</comment>
<sequence>MVRLHVPPGACLFMQTGLRNASAKKENTVARNIKKRGFSNVTVNHQRIAYLCKLFAYAVLVRLHVTMRFSCTPTLYNQHAQVSAHVEGNTVAPHRPHAQASAYYVEGNTARTGLKARLGVMFHCQWSVCMCSQFVCMFIYANYLRMQEGPSISNATMHAYLCNQHAGKRLRCVERNTVARTG</sequence>
<dbReference type="Proteomes" id="UP000299102">
    <property type="component" value="Unassembled WGS sequence"/>
</dbReference>
<evidence type="ECO:0000313" key="1">
    <source>
        <dbReference type="EMBL" id="GBP73663.1"/>
    </source>
</evidence>
<organism evidence="1 2">
    <name type="scientific">Eumeta variegata</name>
    <name type="common">Bagworm moth</name>
    <name type="synonym">Eumeta japonica</name>
    <dbReference type="NCBI Taxonomy" id="151549"/>
    <lineage>
        <taxon>Eukaryota</taxon>
        <taxon>Metazoa</taxon>
        <taxon>Ecdysozoa</taxon>
        <taxon>Arthropoda</taxon>
        <taxon>Hexapoda</taxon>
        <taxon>Insecta</taxon>
        <taxon>Pterygota</taxon>
        <taxon>Neoptera</taxon>
        <taxon>Endopterygota</taxon>
        <taxon>Lepidoptera</taxon>
        <taxon>Glossata</taxon>
        <taxon>Ditrysia</taxon>
        <taxon>Tineoidea</taxon>
        <taxon>Psychidae</taxon>
        <taxon>Oiketicinae</taxon>
        <taxon>Eumeta</taxon>
    </lineage>
</organism>
<dbReference type="EMBL" id="BGZK01001182">
    <property type="protein sequence ID" value="GBP73663.1"/>
    <property type="molecule type" value="Genomic_DNA"/>
</dbReference>
<reference evidence="1 2" key="1">
    <citation type="journal article" date="2019" name="Commun. Biol.">
        <title>The bagworm genome reveals a unique fibroin gene that provides high tensile strength.</title>
        <authorList>
            <person name="Kono N."/>
            <person name="Nakamura H."/>
            <person name="Ohtoshi R."/>
            <person name="Tomita M."/>
            <person name="Numata K."/>
            <person name="Arakawa K."/>
        </authorList>
    </citation>
    <scope>NUCLEOTIDE SEQUENCE [LARGE SCALE GENOMIC DNA]</scope>
</reference>
<name>A0A4C1YEA6_EUMVA</name>
<proteinExistence type="predicted"/>
<keyword evidence="2" id="KW-1185">Reference proteome</keyword>